<sequence length="62" mass="7131">NFIAQTAKVCKSRLFVTKEVLICTVRLAHERSECDKHGARKDYFSRRLINSGFSPHCAIKHI</sequence>
<evidence type="ECO:0000313" key="2">
    <source>
        <dbReference type="Proteomes" id="UP000215335"/>
    </source>
</evidence>
<proteinExistence type="predicted"/>
<organism evidence="1 2">
    <name type="scientific">Trichomalopsis sarcophagae</name>
    <dbReference type="NCBI Taxonomy" id="543379"/>
    <lineage>
        <taxon>Eukaryota</taxon>
        <taxon>Metazoa</taxon>
        <taxon>Ecdysozoa</taxon>
        <taxon>Arthropoda</taxon>
        <taxon>Hexapoda</taxon>
        <taxon>Insecta</taxon>
        <taxon>Pterygota</taxon>
        <taxon>Neoptera</taxon>
        <taxon>Endopterygota</taxon>
        <taxon>Hymenoptera</taxon>
        <taxon>Apocrita</taxon>
        <taxon>Proctotrupomorpha</taxon>
        <taxon>Chalcidoidea</taxon>
        <taxon>Pteromalidae</taxon>
        <taxon>Pteromalinae</taxon>
        <taxon>Trichomalopsis</taxon>
    </lineage>
</organism>
<name>A0A232EJJ1_9HYME</name>
<protein>
    <submittedName>
        <fullName evidence="1">Uncharacterized protein</fullName>
    </submittedName>
</protein>
<dbReference type="AlphaFoldDB" id="A0A232EJJ1"/>
<feature type="non-terminal residue" evidence="1">
    <location>
        <position position="1"/>
    </location>
</feature>
<keyword evidence="2" id="KW-1185">Reference proteome</keyword>
<evidence type="ECO:0000313" key="1">
    <source>
        <dbReference type="EMBL" id="OXU18515.1"/>
    </source>
</evidence>
<comment type="caution">
    <text evidence="1">The sequence shown here is derived from an EMBL/GenBank/DDBJ whole genome shotgun (WGS) entry which is preliminary data.</text>
</comment>
<gene>
    <name evidence="1" type="ORF">TSAR_012309</name>
</gene>
<dbReference type="Proteomes" id="UP000215335">
    <property type="component" value="Unassembled WGS sequence"/>
</dbReference>
<accession>A0A232EJJ1</accession>
<dbReference type="EMBL" id="NNAY01003997">
    <property type="protein sequence ID" value="OXU18515.1"/>
    <property type="molecule type" value="Genomic_DNA"/>
</dbReference>
<reference evidence="1 2" key="1">
    <citation type="journal article" date="2017" name="Curr. Biol.">
        <title>The Evolution of Venom by Co-option of Single-Copy Genes.</title>
        <authorList>
            <person name="Martinson E.O."/>
            <person name="Mrinalini"/>
            <person name="Kelkar Y.D."/>
            <person name="Chang C.H."/>
            <person name="Werren J.H."/>
        </authorList>
    </citation>
    <scope>NUCLEOTIDE SEQUENCE [LARGE SCALE GENOMIC DNA]</scope>
    <source>
        <strain evidence="1 2">Alberta</strain>
        <tissue evidence="1">Whole body</tissue>
    </source>
</reference>